<reference evidence="3" key="1">
    <citation type="journal article" date="2019" name="Int. J. Syst. Evol. Microbiol.">
        <title>The Global Catalogue of Microorganisms (GCM) 10K type strain sequencing project: providing services to taxonomists for standard genome sequencing and annotation.</title>
        <authorList>
            <consortium name="The Broad Institute Genomics Platform"/>
            <consortium name="The Broad Institute Genome Sequencing Center for Infectious Disease"/>
            <person name="Wu L."/>
            <person name="Ma J."/>
        </authorList>
    </citation>
    <scope>NUCLEOTIDE SEQUENCE [LARGE SCALE GENOMIC DNA]</scope>
    <source>
        <strain evidence="3">JCM 17525</strain>
    </source>
</reference>
<proteinExistence type="predicted"/>
<feature type="transmembrane region" description="Helical" evidence="1">
    <location>
        <begin position="312"/>
        <end position="329"/>
    </location>
</feature>
<keyword evidence="3" id="KW-1185">Reference proteome</keyword>
<feature type="transmembrane region" description="Helical" evidence="1">
    <location>
        <begin position="101"/>
        <end position="118"/>
    </location>
</feature>
<keyword evidence="1" id="KW-1133">Transmembrane helix</keyword>
<evidence type="ECO:0000313" key="2">
    <source>
        <dbReference type="EMBL" id="GAA3782836.1"/>
    </source>
</evidence>
<dbReference type="InterPro" id="IPR007163">
    <property type="entry name" value="VCA0040-like"/>
</dbReference>
<accession>A0ABP7H7Z1</accession>
<feature type="transmembrane region" description="Helical" evidence="1">
    <location>
        <begin position="201"/>
        <end position="223"/>
    </location>
</feature>
<dbReference type="PANTHER" id="PTHR37308:SF1">
    <property type="entry name" value="POLYPRENYL-PHOSPHATE TRANSPORTER"/>
    <property type="match status" value="1"/>
</dbReference>
<comment type="caution">
    <text evidence="2">The sequence shown here is derived from an EMBL/GenBank/DDBJ whole genome shotgun (WGS) entry which is preliminary data.</text>
</comment>
<keyword evidence="1" id="KW-0812">Transmembrane</keyword>
<gene>
    <name evidence="2" type="ORF">GCM10022271_13920</name>
</gene>
<sequence>MQRRFLDYTIITLKGLAMGAADAVPGVSGGTIAFISGIYEELIATISNINLSLFKTLKQKGFSAFWKAANGNFITALLIGIVISFVSFMRLAKYLIEYHPVLIWSFFFGLIVASIYFVGKQIQKWNLTTFLGVISGAVLAYYITTIPASPVNHSPYFLFFAGAVAICAMILPGISGSFILLILGAYKTLSNAFHDFDLKKIFIFALGALVGLLSFSHILKWLFKKYHNLTLALLTGFIIGSLNKVWPWKKTISVMVEETGEIVSFSKVSEFATLSVQQIQSNDFETYKTILEKSISPIHYSELNKYAAQDQLVPAIILMITGFLTIFILERLGKRNQ</sequence>
<protein>
    <submittedName>
        <fullName evidence="2">DUF368 domain-containing protein</fullName>
    </submittedName>
</protein>
<dbReference type="Pfam" id="PF04018">
    <property type="entry name" value="VCA0040-like"/>
    <property type="match status" value="1"/>
</dbReference>
<dbReference type="Proteomes" id="UP001501456">
    <property type="component" value="Unassembled WGS sequence"/>
</dbReference>
<organism evidence="2 3">
    <name type="scientific">Corallibacter vietnamensis</name>
    <dbReference type="NCBI Taxonomy" id="904130"/>
    <lineage>
        <taxon>Bacteria</taxon>
        <taxon>Pseudomonadati</taxon>
        <taxon>Bacteroidota</taxon>
        <taxon>Flavobacteriia</taxon>
        <taxon>Flavobacteriales</taxon>
        <taxon>Flavobacteriaceae</taxon>
        <taxon>Corallibacter</taxon>
    </lineage>
</organism>
<evidence type="ECO:0000256" key="1">
    <source>
        <dbReference type="SAM" id="Phobius"/>
    </source>
</evidence>
<feature type="transmembrane region" description="Helical" evidence="1">
    <location>
        <begin position="125"/>
        <end position="144"/>
    </location>
</feature>
<dbReference type="PANTHER" id="PTHR37308">
    <property type="entry name" value="INTEGRAL MEMBRANE PROTEIN"/>
    <property type="match status" value="1"/>
</dbReference>
<name>A0ABP7H7Z1_9FLAO</name>
<dbReference type="RefSeq" id="WP_344728711.1">
    <property type="nucleotide sequence ID" value="NZ_BAABBI010000001.1"/>
</dbReference>
<dbReference type="EMBL" id="BAABBI010000001">
    <property type="protein sequence ID" value="GAA3782836.1"/>
    <property type="molecule type" value="Genomic_DNA"/>
</dbReference>
<evidence type="ECO:0000313" key="3">
    <source>
        <dbReference type="Proteomes" id="UP001501456"/>
    </source>
</evidence>
<feature type="transmembrane region" description="Helical" evidence="1">
    <location>
        <begin position="156"/>
        <end position="189"/>
    </location>
</feature>
<feature type="transmembrane region" description="Helical" evidence="1">
    <location>
        <begin position="68"/>
        <end position="89"/>
    </location>
</feature>
<keyword evidence="1" id="KW-0472">Membrane</keyword>